<dbReference type="EnsemblMetazoa" id="AATE007389-RA">
    <property type="protein sequence ID" value="AATE007389-PA.1"/>
    <property type="gene ID" value="AATE007389"/>
</dbReference>
<reference evidence="1" key="1">
    <citation type="submission" date="2022-08" db="UniProtKB">
        <authorList>
            <consortium name="EnsemblMetazoa"/>
        </authorList>
    </citation>
    <scope>IDENTIFICATION</scope>
    <source>
        <strain evidence="1">EBRO</strain>
    </source>
</reference>
<proteinExistence type="predicted"/>
<accession>A0A182IXH8</accession>
<organism evidence="1">
    <name type="scientific">Anopheles atroparvus</name>
    <name type="common">European mosquito</name>
    <dbReference type="NCBI Taxonomy" id="41427"/>
    <lineage>
        <taxon>Eukaryota</taxon>
        <taxon>Metazoa</taxon>
        <taxon>Ecdysozoa</taxon>
        <taxon>Arthropoda</taxon>
        <taxon>Hexapoda</taxon>
        <taxon>Insecta</taxon>
        <taxon>Pterygota</taxon>
        <taxon>Neoptera</taxon>
        <taxon>Endopterygota</taxon>
        <taxon>Diptera</taxon>
        <taxon>Nematocera</taxon>
        <taxon>Culicoidea</taxon>
        <taxon>Culicidae</taxon>
        <taxon>Anophelinae</taxon>
        <taxon>Anopheles</taxon>
    </lineage>
</organism>
<sequence>MGNSSSCGGDGPDTDSVGRLDSLGVGLTTIAVVPVALPPTVLPLLLVLLMVLLMELTAALPTMLLPVMALGAIVITLLGASAIGTPTVISVAVVPATTGTAPGVTVGTGGTGTVTCTGSLWHSTISIESCLSDFFRRALPLPAGTFVPVVLSSVSHSGYSEKRRWKGTRTRD</sequence>
<dbReference type="AlphaFoldDB" id="A0A182IXH8"/>
<name>A0A182IXH8_ANOAO</name>
<dbReference type="VEuPathDB" id="VectorBase:AATE007389"/>
<evidence type="ECO:0000313" key="1">
    <source>
        <dbReference type="EnsemblMetazoa" id="AATE007389-PA.1"/>
    </source>
</evidence>
<protein>
    <submittedName>
        <fullName evidence="1">Uncharacterized protein</fullName>
    </submittedName>
</protein>